<comment type="caution">
    <text evidence="2">The sequence shown here is derived from an EMBL/GenBank/DDBJ whole genome shotgun (WGS) entry which is preliminary data.</text>
</comment>
<feature type="compositionally biased region" description="Polar residues" evidence="1">
    <location>
        <begin position="79"/>
        <end position="106"/>
    </location>
</feature>
<protein>
    <submittedName>
        <fullName evidence="2">Uncharacterized protein</fullName>
    </submittedName>
</protein>
<reference evidence="2" key="1">
    <citation type="submission" date="2022-07" db="EMBL/GenBank/DDBJ databases">
        <title>Genome Sequence of Xylaria arbuscula.</title>
        <authorList>
            <person name="Buettner E."/>
        </authorList>
    </citation>
    <scope>NUCLEOTIDE SEQUENCE</scope>
    <source>
        <strain evidence="2">VT107</strain>
    </source>
</reference>
<feature type="compositionally biased region" description="Low complexity" evidence="1">
    <location>
        <begin position="63"/>
        <end position="78"/>
    </location>
</feature>
<evidence type="ECO:0000313" key="3">
    <source>
        <dbReference type="Proteomes" id="UP001148614"/>
    </source>
</evidence>
<dbReference type="EMBL" id="JANPWZ010003109">
    <property type="protein sequence ID" value="KAJ3554248.1"/>
    <property type="molecule type" value="Genomic_DNA"/>
</dbReference>
<name>A0A9W8N4L5_9PEZI</name>
<keyword evidence="3" id="KW-1185">Reference proteome</keyword>
<dbReference type="AlphaFoldDB" id="A0A9W8N4L5"/>
<dbReference type="Proteomes" id="UP001148614">
    <property type="component" value="Unassembled WGS sequence"/>
</dbReference>
<evidence type="ECO:0000313" key="2">
    <source>
        <dbReference type="EMBL" id="KAJ3554248.1"/>
    </source>
</evidence>
<sequence>MCDKELPSGEREGGPIVFDMLARRPVIILQGNEKTSPPGIANGDSSTISKVAPPAPMDEDNNTTLLHGTRTPTTTTTTVHDSPVNTRQTVPNSFANDSHNPQTSPPLATGADV</sequence>
<evidence type="ECO:0000256" key="1">
    <source>
        <dbReference type="SAM" id="MobiDB-lite"/>
    </source>
</evidence>
<gene>
    <name evidence="2" type="ORF">NPX13_g10664</name>
</gene>
<feature type="region of interest" description="Disordered" evidence="1">
    <location>
        <begin position="30"/>
        <end position="113"/>
    </location>
</feature>
<organism evidence="2 3">
    <name type="scientific">Xylaria arbuscula</name>
    <dbReference type="NCBI Taxonomy" id="114810"/>
    <lineage>
        <taxon>Eukaryota</taxon>
        <taxon>Fungi</taxon>
        <taxon>Dikarya</taxon>
        <taxon>Ascomycota</taxon>
        <taxon>Pezizomycotina</taxon>
        <taxon>Sordariomycetes</taxon>
        <taxon>Xylariomycetidae</taxon>
        <taxon>Xylariales</taxon>
        <taxon>Xylariaceae</taxon>
        <taxon>Xylaria</taxon>
    </lineage>
</organism>
<accession>A0A9W8N4L5</accession>
<proteinExistence type="predicted"/>